<gene>
    <name evidence="1" type="ORF">LCGC14_2167440</name>
</gene>
<organism evidence="1">
    <name type="scientific">marine sediment metagenome</name>
    <dbReference type="NCBI Taxonomy" id="412755"/>
    <lineage>
        <taxon>unclassified sequences</taxon>
        <taxon>metagenomes</taxon>
        <taxon>ecological metagenomes</taxon>
    </lineage>
</organism>
<evidence type="ECO:0000313" key="1">
    <source>
        <dbReference type="EMBL" id="KKL64197.1"/>
    </source>
</evidence>
<proteinExistence type="predicted"/>
<protein>
    <submittedName>
        <fullName evidence="1">Uncharacterized protein</fullName>
    </submittedName>
</protein>
<reference evidence="1" key="1">
    <citation type="journal article" date="2015" name="Nature">
        <title>Complex archaea that bridge the gap between prokaryotes and eukaryotes.</title>
        <authorList>
            <person name="Spang A."/>
            <person name="Saw J.H."/>
            <person name="Jorgensen S.L."/>
            <person name="Zaremba-Niedzwiedzka K."/>
            <person name="Martijn J."/>
            <person name="Lind A.E."/>
            <person name="van Eijk R."/>
            <person name="Schleper C."/>
            <person name="Guy L."/>
            <person name="Ettema T.J."/>
        </authorList>
    </citation>
    <scope>NUCLEOTIDE SEQUENCE</scope>
</reference>
<dbReference type="EMBL" id="LAZR01027920">
    <property type="protein sequence ID" value="KKL64197.1"/>
    <property type="molecule type" value="Genomic_DNA"/>
</dbReference>
<comment type="caution">
    <text evidence="1">The sequence shown here is derived from an EMBL/GenBank/DDBJ whole genome shotgun (WGS) entry which is preliminary data.</text>
</comment>
<dbReference type="AlphaFoldDB" id="A0A0F9GM05"/>
<accession>A0A0F9GM05</accession>
<name>A0A0F9GM05_9ZZZZ</name>
<sequence length="112" mass="13167">MIKSYFLTLIEYIFILLRRMLLENPNFANLDDVNNPDMLENIKHMKNAFGRILMLQSKCRYCGKMIRKDQDTCDWCGHKKDDDESGFFPYPFIFKPPGGGLNRNLLAIPIKF</sequence>